<feature type="domain" description="Glycosyl transferase family 1" evidence="1">
    <location>
        <begin position="149"/>
        <end position="274"/>
    </location>
</feature>
<dbReference type="Proteomes" id="UP000310477">
    <property type="component" value="Unassembled WGS sequence"/>
</dbReference>
<dbReference type="InterPro" id="IPR001296">
    <property type="entry name" value="Glyco_trans_1"/>
</dbReference>
<reference evidence="2 3" key="1">
    <citation type="submission" date="2019-04" db="EMBL/GenBank/DDBJ databases">
        <title>Pedobacter sp. AR-2-6 sp. nov., isolated from Arctic soil.</title>
        <authorList>
            <person name="Dahal R.H."/>
            <person name="Kim D.-U."/>
        </authorList>
    </citation>
    <scope>NUCLEOTIDE SEQUENCE [LARGE SCALE GENOMIC DNA]</scope>
    <source>
        <strain evidence="2 3">AR-2-6</strain>
    </source>
</reference>
<dbReference type="PANTHER" id="PTHR12526">
    <property type="entry name" value="GLYCOSYLTRANSFERASE"/>
    <property type="match status" value="1"/>
</dbReference>
<dbReference type="SUPFAM" id="SSF53756">
    <property type="entry name" value="UDP-Glycosyltransferase/glycogen phosphorylase"/>
    <property type="match status" value="1"/>
</dbReference>
<dbReference type="EMBL" id="SWBO01000002">
    <property type="protein sequence ID" value="TKC02584.1"/>
    <property type="molecule type" value="Genomic_DNA"/>
</dbReference>
<evidence type="ECO:0000259" key="1">
    <source>
        <dbReference type="Pfam" id="PF00534"/>
    </source>
</evidence>
<name>A0A4U1CEF3_9SPHI</name>
<accession>A0A4U1CEF3</accession>
<keyword evidence="3" id="KW-1185">Reference proteome</keyword>
<dbReference type="OrthoDB" id="9801573at2"/>
<organism evidence="2 3">
    <name type="scientific">Pedobacter cryotolerans</name>
    <dbReference type="NCBI Taxonomy" id="2571270"/>
    <lineage>
        <taxon>Bacteria</taxon>
        <taxon>Pseudomonadati</taxon>
        <taxon>Bacteroidota</taxon>
        <taxon>Sphingobacteriia</taxon>
        <taxon>Sphingobacteriales</taxon>
        <taxon>Sphingobacteriaceae</taxon>
        <taxon>Pedobacter</taxon>
    </lineage>
</organism>
<sequence length="335" mass="38161">MLILKNKKLHILIVAPFKIPALLYGGTERVIWDLGKTLANAGYKVSFLVKEGSYCDFANILNFDPNKEFNEQIPDDIDLVHFNFSPHQPIKKPYIVTIHGNVPFGDVQDQQSVFLSENHANRYGSQTFVYNGLDWNNYPKPDLKKQRKGFHFLANAAWKVKNLKGAIAITKKSNQHLNVLGGYRFNFKMGWRFTLDAHVRFRGMVDNFKKSTFLNQSNGLIFPVLWHEPFGLAVIESLYFGCPVFATTYGSLPELVNEKVGFLSNNGSELASAIQNSNQFNKQDCHDLAQSSFSAQNMTENYLLLYEKVLNGEVLNFSSPQLKENITTRYLPYTP</sequence>
<protein>
    <submittedName>
        <fullName evidence="2">Glycosyltransferase family 4 protein</fullName>
    </submittedName>
</protein>
<keyword evidence="2" id="KW-0808">Transferase</keyword>
<dbReference type="Gene3D" id="3.40.50.2000">
    <property type="entry name" value="Glycogen Phosphorylase B"/>
    <property type="match status" value="2"/>
</dbReference>
<dbReference type="Pfam" id="PF00534">
    <property type="entry name" value="Glycos_transf_1"/>
    <property type="match status" value="1"/>
</dbReference>
<proteinExistence type="predicted"/>
<dbReference type="RefSeq" id="WP_136874988.1">
    <property type="nucleotide sequence ID" value="NZ_SWBO01000002.1"/>
</dbReference>
<dbReference type="GO" id="GO:0016757">
    <property type="term" value="F:glycosyltransferase activity"/>
    <property type="evidence" value="ECO:0007669"/>
    <property type="project" value="InterPro"/>
</dbReference>
<evidence type="ECO:0000313" key="2">
    <source>
        <dbReference type="EMBL" id="TKC02584.1"/>
    </source>
</evidence>
<dbReference type="AlphaFoldDB" id="A0A4U1CEF3"/>
<evidence type="ECO:0000313" key="3">
    <source>
        <dbReference type="Proteomes" id="UP000310477"/>
    </source>
</evidence>
<comment type="caution">
    <text evidence="2">The sequence shown here is derived from an EMBL/GenBank/DDBJ whole genome shotgun (WGS) entry which is preliminary data.</text>
</comment>
<dbReference type="PANTHER" id="PTHR12526:SF595">
    <property type="entry name" value="BLL5217 PROTEIN"/>
    <property type="match status" value="1"/>
</dbReference>
<gene>
    <name evidence="2" type="ORF">FA045_04725</name>
</gene>